<gene>
    <name evidence="11" type="ORF">NEZAVI_LOCUS6651</name>
</gene>
<dbReference type="InterPro" id="IPR036443">
    <property type="entry name" value="Znf_RanBP2_sf"/>
</dbReference>
<dbReference type="PROSITE" id="PS50199">
    <property type="entry name" value="ZF_RANBP2_2"/>
    <property type="match status" value="1"/>
</dbReference>
<dbReference type="AlphaFoldDB" id="A0A9P0MMQ8"/>
<keyword evidence="3 7" id="KW-0863">Zinc-finger</keyword>
<dbReference type="InterPro" id="IPR037518">
    <property type="entry name" value="MPN"/>
</dbReference>
<comment type="similarity">
    <text evidence="1">Belongs to the NPL4 family.</text>
</comment>
<evidence type="ECO:0000259" key="10">
    <source>
        <dbReference type="PROSITE" id="PS50249"/>
    </source>
</evidence>
<evidence type="ECO:0000256" key="5">
    <source>
        <dbReference type="ARBA" id="ARBA00060618"/>
    </source>
</evidence>
<dbReference type="PROSITE" id="PS01358">
    <property type="entry name" value="ZF_RANBP2_1"/>
    <property type="match status" value="1"/>
</dbReference>
<comment type="pathway">
    <text evidence="5">Protein degradation; proteasomal ubiquitin-dependent pathway.</text>
</comment>
<dbReference type="SUPFAM" id="SSF90209">
    <property type="entry name" value="Ran binding protein zinc finger-like"/>
    <property type="match status" value="1"/>
</dbReference>
<dbReference type="InterPro" id="IPR029071">
    <property type="entry name" value="Ubiquitin-like_domsf"/>
</dbReference>
<evidence type="ECO:0000313" key="12">
    <source>
        <dbReference type="Proteomes" id="UP001152798"/>
    </source>
</evidence>
<dbReference type="Gene3D" id="3.10.20.90">
    <property type="entry name" value="Phosphatidylinositol 3-kinase Catalytic Subunit, Chain A, domain 1"/>
    <property type="match status" value="1"/>
</dbReference>
<evidence type="ECO:0000256" key="8">
    <source>
        <dbReference type="SAM" id="MobiDB-lite"/>
    </source>
</evidence>
<protein>
    <recommendedName>
        <fullName evidence="6">Nuclear protein localization protein 4 homolog</fullName>
    </recommendedName>
</protein>
<evidence type="ECO:0000313" key="11">
    <source>
        <dbReference type="EMBL" id="CAH1396611.1"/>
    </source>
</evidence>
<name>A0A9P0MMQ8_NEZVI</name>
<dbReference type="OrthoDB" id="10251089at2759"/>
<dbReference type="PANTHER" id="PTHR12710:SF0">
    <property type="entry name" value="NUCLEAR PROTEIN LOCALIZATION PROTEIN 4 HOMOLOG"/>
    <property type="match status" value="1"/>
</dbReference>
<evidence type="ECO:0000256" key="3">
    <source>
        <dbReference type="ARBA" id="ARBA00022771"/>
    </source>
</evidence>
<dbReference type="CDD" id="cd08061">
    <property type="entry name" value="MPN_NPL4"/>
    <property type="match status" value="1"/>
</dbReference>
<accession>A0A9P0MMQ8</accession>
<feature type="compositionally biased region" description="Low complexity" evidence="8">
    <location>
        <begin position="150"/>
        <end position="166"/>
    </location>
</feature>
<dbReference type="Pfam" id="PF11543">
    <property type="entry name" value="UN_NPL4"/>
    <property type="match status" value="1"/>
</dbReference>
<dbReference type="PROSITE" id="PS50249">
    <property type="entry name" value="MPN"/>
    <property type="match status" value="1"/>
</dbReference>
<dbReference type="InterPro" id="IPR024682">
    <property type="entry name" value="Npl4_Ub-like_dom"/>
</dbReference>
<dbReference type="Pfam" id="PF05020">
    <property type="entry name" value="zf-NPL4"/>
    <property type="match status" value="1"/>
</dbReference>
<keyword evidence="12" id="KW-1185">Reference proteome</keyword>
<dbReference type="Gene3D" id="2.30.30.380">
    <property type="entry name" value="Zn-finger domain of Sec23/24"/>
    <property type="match status" value="1"/>
</dbReference>
<keyword evidence="2" id="KW-0479">Metal-binding</keyword>
<proteinExistence type="inferred from homology"/>
<dbReference type="GO" id="GO:0031625">
    <property type="term" value="F:ubiquitin protein ligase binding"/>
    <property type="evidence" value="ECO:0007669"/>
    <property type="project" value="TreeGrafter"/>
</dbReference>
<dbReference type="FunFam" id="3.40.140.10:FF:000012">
    <property type="entry name" value="nuclear protein localization protein 4 homolog"/>
    <property type="match status" value="1"/>
</dbReference>
<evidence type="ECO:0000256" key="4">
    <source>
        <dbReference type="ARBA" id="ARBA00022833"/>
    </source>
</evidence>
<dbReference type="PANTHER" id="PTHR12710">
    <property type="entry name" value="NUCLEAR PROTEIN LOCALIZATION 4"/>
    <property type="match status" value="1"/>
</dbReference>
<dbReference type="SMART" id="SM00547">
    <property type="entry name" value="ZnF_RBZ"/>
    <property type="match status" value="1"/>
</dbReference>
<dbReference type="InterPro" id="IPR001876">
    <property type="entry name" value="Znf_RanBP2"/>
</dbReference>
<dbReference type="GO" id="GO:0005634">
    <property type="term" value="C:nucleus"/>
    <property type="evidence" value="ECO:0007669"/>
    <property type="project" value="TreeGrafter"/>
</dbReference>
<evidence type="ECO:0000256" key="6">
    <source>
        <dbReference type="ARBA" id="ARBA00074519"/>
    </source>
</evidence>
<dbReference type="Pfam" id="PF05021">
    <property type="entry name" value="NPL4"/>
    <property type="match status" value="1"/>
</dbReference>
<evidence type="ECO:0000256" key="7">
    <source>
        <dbReference type="PROSITE-ProRule" id="PRU00322"/>
    </source>
</evidence>
<dbReference type="InterPro" id="IPR007717">
    <property type="entry name" value="NPL4_C"/>
</dbReference>
<dbReference type="InterPro" id="IPR016563">
    <property type="entry name" value="Npl4"/>
</dbReference>
<dbReference type="SUPFAM" id="SSF54236">
    <property type="entry name" value="Ubiquitin-like"/>
    <property type="match status" value="1"/>
</dbReference>
<organism evidence="11 12">
    <name type="scientific">Nezara viridula</name>
    <name type="common">Southern green stink bug</name>
    <name type="synonym">Cimex viridulus</name>
    <dbReference type="NCBI Taxonomy" id="85310"/>
    <lineage>
        <taxon>Eukaryota</taxon>
        <taxon>Metazoa</taxon>
        <taxon>Ecdysozoa</taxon>
        <taxon>Arthropoda</taxon>
        <taxon>Hexapoda</taxon>
        <taxon>Insecta</taxon>
        <taxon>Pterygota</taxon>
        <taxon>Neoptera</taxon>
        <taxon>Paraneoptera</taxon>
        <taxon>Hemiptera</taxon>
        <taxon>Heteroptera</taxon>
        <taxon>Panheteroptera</taxon>
        <taxon>Pentatomomorpha</taxon>
        <taxon>Pentatomoidea</taxon>
        <taxon>Pentatomidae</taxon>
        <taxon>Pentatominae</taxon>
        <taxon>Nezara</taxon>
    </lineage>
</organism>
<sequence length="669" mass="75416">MKFSPYELSIRLRHSSTDSQRQQFLRGRPQLFGEEGASVETEAPSSCGFLVMSHIKNIVLRIQSPEGTRRINIGSDDKISGLYEKVRDAFSLSSLAFSLCRSRNLKEELPSTKSKTILSIGLKHGDMLFLIPHEGADLWHANNQVDVPISTPGTSSSSTSDSTPSGETNGLRETPNPTSLPPVAEDEVDQILSSVEGKLHRKRDEKLCHHGTNACCVHCSPIEPYDEAYLREQNIKHLSFHSYLRKLRGGADRGKFIALEDTSCRIKPGCKDHPPWPKGICSKCQPSAITLNRQVYRHVDNVMFENPEIVERFLDYWRTSGHQRLGYLYGKYEVHGDVPLGIRATVAAIYEPPQETSRDRITLLPDEKEGLVDEIAHDLGLKKVGWIFTDLIAEDMQKGTVKHIRNIDTHFLSAQECITAGYFQNLHPNPCKFSPTGYFGSKFTTVCVTGDARNQVHMEGYAVSAQCMSLVRDQCLIPTKDLPQLGYIKESSDKQYVPDVYYKEKDNYGNEVSKLARPLPVEYLLVDVPVSTPLSPLYTFRSDPTKTPFPVENRLLDKHIQDFSAFSSYMRQFSSDQFLLAVSDFHVLLYIATMEMLPLRDHLKPLIKAIRERDQNAAAEWAHSDQWATVGALIAAHHGNQPQQEWTCPHCTFLNLPHLSACDMCSLPR</sequence>
<dbReference type="InterPro" id="IPR007716">
    <property type="entry name" value="NPL4_Zn-bd_put"/>
</dbReference>
<dbReference type="GO" id="GO:0008270">
    <property type="term" value="F:zinc ion binding"/>
    <property type="evidence" value="ECO:0007669"/>
    <property type="project" value="UniProtKB-KW"/>
</dbReference>
<reference evidence="11" key="1">
    <citation type="submission" date="2022-01" db="EMBL/GenBank/DDBJ databases">
        <authorList>
            <person name="King R."/>
        </authorList>
    </citation>
    <scope>NUCLEOTIDE SEQUENCE</scope>
</reference>
<dbReference type="EMBL" id="OV725079">
    <property type="protein sequence ID" value="CAH1396611.1"/>
    <property type="molecule type" value="Genomic_DNA"/>
</dbReference>
<feature type="region of interest" description="Disordered" evidence="8">
    <location>
        <begin position="147"/>
        <end position="184"/>
    </location>
</feature>
<keyword evidence="4" id="KW-0862">Zinc</keyword>
<dbReference type="PIRSF" id="PIRSF010052">
    <property type="entry name" value="Polyub_prc_Npl4"/>
    <property type="match status" value="1"/>
</dbReference>
<dbReference type="Proteomes" id="UP001152798">
    <property type="component" value="Chromosome 3"/>
</dbReference>
<feature type="domain" description="MPN" evidence="10">
    <location>
        <begin position="302"/>
        <end position="439"/>
    </location>
</feature>
<dbReference type="GO" id="GO:0043130">
    <property type="term" value="F:ubiquitin binding"/>
    <property type="evidence" value="ECO:0007669"/>
    <property type="project" value="TreeGrafter"/>
</dbReference>
<evidence type="ECO:0000256" key="2">
    <source>
        <dbReference type="ARBA" id="ARBA00022723"/>
    </source>
</evidence>
<evidence type="ECO:0000256" key="1">
    <source>
        <dbReference type="ARBA" id="ARBA00011025"/>
    </source>
</evidence>
<dbReference type="GO" id="GO:0006511">
    <property type="term" value="P:ubiquitin-dependent protein catabolic process"/>
    <property type="evidence" value="ECO:0007669"/>
    <property type="project" value="InterPro"/>
</dbReference>
<evidence type="ECO:0000259" key="9">
    <source>
        <dbReference type="PROSITE" id="PS50199"/>
    </source>
</evidence>
<feature type="domain" description="RanBP2-type" evidence="9">
    <location>
        <begin position="642"/>
        <end position="669"/>
    </location>
</feature>